<dbReference type="GO" id="GO:0004553">
    <property type="term" value="F:hydrolase activity, hydrolyzing O-glycosyl compounds"/>
    <property type="evidence" value="ECO:0007669"/>
    <property type="project" value="InterPro"/>
</dbReference>
<dbReference type="EMBL" id="MT631392">
    <property type="protein sequence ID" value="QNO49672.1"/>
    <property type="molecule type" value="Genomic_DNA"/>
</dbReference>
<dbReference type="Gene3D" id="1.10.1330.10">
    <property type="entry name" value="Dockerin domain"/>
    <property type="match status" value="1"/>
</dbReference>
<protein>
    <submittedName>
        <fullName evidence="1">Uncharacterized protein</fullName>
    </submittedName>
</protein>
<proteinExistence type="predicted"/>
<dbReference type="CDD" id="cd14256">
    <property type="entry name" value="Dockerin_I"/>
    <property type="match status" value="1"/>
</dbReference>
<dbReference type="InterPro" id="IPR002105">
    <property type="entry name" value="Dockerin_1_rpt"/>
</dbReference>
<dbReference type="AlphaFoldDB" id="A0A7G9YNT8"/>
<dbReference type="Pfam" id="PF00404">
    <property type="entry name" value="Dockerin_1"/>
    <property type="match status" value="1"/>
</dbReference>
<gene>
    <name evidence="1" type="ORF">PLAOKDGB_00001</name>
</gene>
<organism evidence="1">
    <name type="scientific">Candidatus Methanogaster sp. ANME-2c ERB4</name>
    <dbReference type="NCBI Taxonomy" id="2759911"/>
    <lineage>
        <taxon>Archaea</taxon>
        <taxon>Methanobacteriati</taxon>
        <taxon>Methanobacteriota</taxon>
        <taxon>Stenosarchaea group</taxon>
        <taxon>Methanomicrobia</taxon>
        <taxon>Methanosarcinales</taxon>
        <taxon>ANME-2 cluster</taxon>
        <taxon>Candidatus Methanogasteraceae</taxon>
        <taxon>Candidatus Methanogaster</taxon>
    </lineage>
</organism>
<dbReference type="InterPro" id="IPR013783">
    <property type="entry name" value="Ig-like_fold"/>
</dbReference>
<dbReference type="InterPro" id="IPR036439">
    <property type="entry name" value="Dockerin_dom_sf"/>
</dbReference>
<dbReference type="GO" id="GO:0000272">
    <property type="term" value="P:polysaccharide catabolic process"/>
    <property type="evidence" value="ECO:0007669"/>
    <property type="project" value="InterPro"/>
</dbReference>
<name>A0A7G9YNT8_9EURY</name>
<dbReference type="SUPFAM" id="SSF63446">
    <property type="entry name" value="Type I dockerin domain"/>
    <property type="match status" value="1"/>
</dbReference>
<dbReference type="Gene3D" id="2.60.40.10">
    <property type="entry name" value="Immunoglobulins"/>
    <property type="match status" value="1"/>
</dbReference>
<sequence length="205" mass="21089">MYNNSEYNIYNAHSSDITAPNNWWGTTDTDAINDSIYDHYDAPSCGIVYYNPYLNAPAGTTDTTPPTLAINSPAPNTTTHMPTITIAGTASDPSGIASVTVNGEPADGTLDWSANVTLSEGENTIIVIATDGAGLTATTTVTVHYKRLKGDLNSDGILTPADAAIALEIAAGSRPCDAAMLAAADVSGDGCVTSLDALMILQGCG</sequence>
<evidence type="ECO:0000313" key="1">
    <source>
        <dbReference type="EMBL" id="QNO49672.1"/>
    </source>
</evidence>
<reference evidence="1" key="1">
    <citation type="submission" date="2020-06" db="EMBL/GenBank/DDBJ databases">
        <title>Unique genomic features of the anaerobic methanotrophic archaea.</title>
        <authorList>
            <person name="Chadwick G.L."/>
            <person name="Skennerton C.T."/>
            <person name="Laso-Perez R."/>
            <person name="Leu A.O."/>
            <person name="Speth D.R."/>
            <person name="Yu H."/>
            <person name="Morgan-Lang C."/>
            <person name="Hatzenpichler R."/>
            <person name="Goudeau D."/>
            <person name="Malmstrom R."/>
            <person name="Brazelton W.J."/>
            <person name="Woyke T."/>
            <person name="Hallam S.J."/>
            <person name="Tyson G.W."/>
            <person name="Wegener G."/>
            <person name="Boetius A."/>
            <person name="Orphan V."/>
        </authorList>
    </citation>
    <scope>NUCLEOTIDE SEQUENCE</scope>
</reference>
<accession>A0A7G9YNT8</accession>
<dbReference type="Pfam" id="PF09136">
    <property type="entry name" value="Glucodextran_B"/>
    <property type="match status" value="1"/>
</dbReference>